<organism evidence="3">
    <name type="scientific">Tanacetum cinerariifolium</name>
    <name type="common">Dalmatian daisy</name>
    <name type="synonym">Chrysanthemum cinerariifolium</name>
    <dbReference type="NCBI Taxonomy" id="118510"/>
    <lineage>
        <taxon>Eukaryota</taxon>
        <taxon>Viridiplantae</taxon>
        <taxon>Streptophyta</taxon>
        <taxon>Embryophyta</taxon>
        <taxon>Tracheophyta</taxon>
        <taxon>Spermatophyta</taxon>
        <taxon>Magnoliopsida</taxon>
        <taxon>eudicotyledons</taxon>
        <taxon>Gunneridae</taxon>
        <taxon>Pentapetalae</taxon>
        <taxon>asterids</taxon>
        <taxon>campanulids</taxon>
        <taxon>Asterales</taxon>
        <taxon>Asteraceae</taxon>
        <taxon>Asteroideae</taxon>
        <taxon>Anthemideae</taxon>
        <taxon>Anthemidinae</taxon>
        <taxon>Tanacetum</taxon>
    </lineage>
</organism>
<evidence type="ECO:0000256" key="1">
    <source>
        <dbReference type="SAM" id="MobiDB-lite"/>
    </source>
</evidence>
<name>A0A699IVC0_TANCI</name>
<dbReference type="InterPro" id="IPR058594">
    <property type="entry name" value="PB1-like_dom_pln"/>
</dbReference>
<accession>A0A699IVC0</accession>
<feature type="compositionally biased region" description="Low complexity" evidence="1">
    <location>
        <begin position="143"/>
        <end position="174"/>
    </location>
</feature>
<dbReference type="AlphaFoldDB" id="A0A699IVC0"/>
<gene>
    <name evidence="3" type="ORF">Tci_560961</name>
</gene>
<evidence type="ECO:0000313" key="3">
    <source>
        <dbReference type="EMBL" id="GEZ88988.1"/>
    </source>
</evidence>
<feature type="region of interest" description="Disordered" evidence="1">
    <location>
        <begin position="118"/>
        <end position="204"/>
    </location>
</feature>
<proteinExistence type="predicted"/>
<reference evidence="3" key="1">
    <citation type="journal article" date="2019" name="Sci. Rep.">
        <title>Draft genome of Tanacetum cinerariifolium, the natural source of mosquito coil.</title>
        <authorList>
            <person name="Yamashiro T."/>
            <person name="Shiraishi A."/>
            <person name="Satake H."/>
            <person name="Nakayama K."/>
        </authorList>
    </citation>
    <scope>NUCLEOTIDE SEQUENCE</scope>
</reference>
<sequence>DFLSVFCLKINHGGTFTTLPKIRYKGSKVNWVDDIDSDIFSIVEVTSMMKELGYENPCMAYYYKKPNTDLDNGLTELAVDKDVCEMLMYVDKFKVIELYIDHYVNKKHVFIQEPLVLGTTSEPNEPDIGSGSESEVDERSRQSSRNGSRSENGSGSGSSSDSGSENGSDGSSGSDSEDSDYFMNEENLIDDVVKENEVFDLQEG</sequence>
<dbReference type="EMBL" id="BKCJ010337884">
    <property type="protein sequence ID" value="GEZ88988.1"/>
    <property type="molecule type" value="Genomic_DNA"/>
</dbReference>
<protein>
    <submittedName>
        <fullName evidence="3">Transposase, MuDR</fullName>
    </submittedName>
</protein>
<feature type="domain" description="PB1-like" evidence="2">
    <location>
        <begin position="8"/>
        <end position="102"/>
    </location>
</feature>
<comment type="caution">
    <text evidence="3">The sequence shown here is derived from an EMBL/GenBank/DDBJ whole genome shotgun (WGS) entry which is preliminary data.</text>
</comment>
<dbReference type="Pfam" id="PF26130">
    <property type="entry name" value="PB1-like"/>
    <property type="match status" value="1"/>
</dbReference>
<evidence type="ECO:0000259" key="2">
    <source>
        <dbReference type="Pfam" id="PF26130"/>
    </source>
</evidence>
<feature type="non-terminal residue" evidence="3">
    <location>
        <position position="1"/>
    </location>
</feature>